<dbReference type="GO" id="GO:0009820">
    <property type="term" value="P:alkaloid metabolic process"/>
    <property type="evidence" value="ECO:0007669"/>
    <property type="project" value="UniProtKB-KW"/>
</dbReference>
<evidence type="ECO:0000313" key="4">
    <source>
        <dbReference type="RefSeq" id="XP_020552437.1"/>
    </source>
</evidence>
<keyword evidence="1" id="KW-0472">Membrane</keyword>
<dbReference type="PANTHER" id="PTHR47291:SF1">
    <property type="entry name" value="PEPTIDE UPSTREAM PROTEIN"/>
    <property type="match status" value="1"/>
</dbReference>
<evidence type="ECO:0000256" key="1">
    <source>
        <dbReference type="SAM" id="Phobius"/>
    </source>
</evidence>
<keyword evidence="1" id="KW-1133">Transmembrane helix</keyword>
<reference evidence="4" key="1">
    <citation type="submission" date="2025-08" db="UniProtKB">
        <authorList>
            <consortium name="RefSeq"/>
        </authorList>
    </citation>
    <scope>IDENTIFICATION</scope>
</reference>
<dbReference type="PANTHER" id="PTHR47291">
    <property type="entry name" value="PEPTIDE UPSTREAM PROTEIN"/>
    <property type="match status" value="1"/>
</dbReference>
<dbReference type="AlphaFoldDB" id="A0A8M8V1A3"/>
<organism evidence="3 4">
    <name type="scientific">Sesamum indicum</name>
    <name type="common">Oriental sesame</name>
    <name type="synonym">Sesamum orientale</name>
    <dbReference type="NCBI Taxonomy" id="4182"/>
    <lineage>
        <taxon>Eukaryota</taxon>
        <taxon>Viridiplantae</taxon>
        <taxon>Streptophyta</taxon>
        <taxon>Embryophyta</taxon>
        <taxon>Tracheophyta</taxon>
        <taxon>Spermatophyta</taxon>
        <taxon>Magnoliopsida</taxon>
        <taxon>eudicotyledons</taxon>
        <taxon>Gunneridae</taxon>
        <taxon>Pentapetalae</taxon>
        <taxon>asterids</taxon>
        <taxon>lamiids</taxon>
        <taxon>Lamiales</taxon>
        <taxon>Pedaliaceae</taxon>
        <taxon>Sesamum</taxon>
    </lineage>
</organism>
<sequence length="497" mass="55360">MGGEWFEPMGRRVPRRVWLGLQTSMGLLVGGNHTSSRFCTRKKKMDFKFLKWHLLRGPSIRRVVLRAFMLVIAVIVVSLMQMAREVRVIGPIAMNVDKCPLNLDSNLELNLTGFLNSASTFALPLFGASTVPCNVSENLTRTVLKEMMEKNLLQSNARALCVGERSASAVLALRHLGFFNAFGVDRHPFFSLLRRRFVYELNFDDNHFDFVFSEDVDRVSVPALLVLEIERVLRPGGTGAMLVGARQVYSGGLVRSAAPIASFLKSSDVVHVCGVGPFMLVIFKKRLESFASFEHFQLPASCPSIANNKPFMKYIEPLTDKMTLSRSEPELSYLPNFMNISSRNKLVYINVGAGEYAKTSVAKLSKPYCANHHAAFNVFIIDHKTSVLSSYVTDPGINFVYHPALSGDTFSPDITSDEFLSAPMDEDGFDFIRWFKETVSDGDFSVLMMNAKSAELNILVELFETGAICRVDELFLHCPDAADCATSMCGDCKNQGE</sequence>
<keyword evidence="1" id="KW-0812">Transmembrane</keyword>
<dbReference type="RefSeq" id="XP_020552437.1">
    <property type="nucleotide sequence ID" value="XM_020696778.1"/>
</dbReference>
<keyword evidence="3" id="KW-1185">Reference proteome</keyword>
<dbReference type="OrthoDB" id="1076011at2759"/>
<feature type="transmembrane region" description="Helical" evidence="1">
    <location>
        <begin position="63"/>
        <end position="83"/>
    </location>
</feature>
<dbReference type="Pfam" id="PF08241">
    <property type="entry name" value="Methyltransf_11"/>
    <property type="match status" value="1"/>
</dbReference>
<dbReference type="InterPro" id="IPR029063">
    <property type="entry name" value="SAM-dependent_MTases_sf"/>
</dbReference>
<dbReference type="Proteomes" id="UP000504604">
    <property type="component" value="Linkage group LG9"/>
</dbReference>
<protein>
    <submittedName>
        <fullName evidence="4">Uncharacterized protein LOC105170823</fullName>
    </submittedName>
</protein>
<gene>
    <name evidence="4" type="primary">LOC105170823</name>
</gene>
<accession>A0A8M8V1A3</accession>
<dbReference type="GO" id="GO:0008757">
    <property type="term" value="F:S-adenosylmethionine-dependent methyltransferase activity"/>
    <property type="evidence" value="ECO:0007669"/>
    <property type="project" value="InterPro"/>
</dbReference>
<dbReference type="InterPro" id="IPR013216">
    <property type="entry name" value="Methyltransf_11"/>
</dbReference>
<dbReference type="SUPFAM" id="SSF53335">
    <property type="entry name" value="S-adenosyl-L-methionine-dependent methyltransferases"/>
    <property type="match status" value="1"/>
</dbReference>
<proteinExistence type="predicted"/>
<name>A0A8M8V1A3_SESIN</name>
<dbReference type="GeneID" id="105170823"/>
<dbReference type="KEGG" id="sind:105170823"/>
<evidence type="ECO:0000259" key="2">
    <source>
        <dbReference type="Pfam" id="PF08241"/>
    </source>
</evidence>
<evidence type="ECO:0000313" key="3">
    <source>
        <dbReference type="Proteomes" id="UP000504604"/>
    </source>
</evidence>
<feature type="domain" description="Methyltransferase type 11" evidence="2">
    <location>
        <begin position="198"/>
        <end position="238"/>
    </location>
</feature>